<sequence>MSGPDRAFWQQRFVEQHLPWDRGGANPQLARWLADGTLIRGDRVALPGCGAGHEIEPLARAGLEVTAIDYASAAIALVARRLASSPEVRATLVEADVLAWQPGTPLDAVYEQTCLCALHPDHWIAYALQLRRWLRPGGRLCLLAMQAPRPGAREGRVEGPPYHVDINALRALLPQSDWQWPKLPYVRIDHPSQADWAELALVLVRR</sequence>
<accession>A0A4Q7VZL2</accession>
<dbReference type="EMBL" id="SHKP01000004">
    <property type="protein sequence ID" value="RZU01998.1"/>
    <property type="molecule type" value="Genomic_DNA"/>
</dbReference>
<evidence type="ECO:0000256" key="4">
    <source>
        <dbReference type="ARBA" id="ARBA00022691"/>
    </source>
</evidence>
<protein>
    <submittedName>
        <fullName evidence="5">Thiopurine S-methyltransferase</fullName>
    </submittedName>
</protein>
<evidence type="ECO:0000313" key="5">
    <source>
        <dbReference type="EMBL" id="RZU01998.1"/>
    </source>
</evidence>
<evidence type="ECO:0000256" key="3">
    <source>
        <dbReference type="ARBA" id="ARBA00022679"/>
    </source>
</evidence>
<dbReference type="Pfam" id="PF05724">
    <property type="entry name" value="TPMT"/>
    <property type="match status" value="1"/>
</dbReference>
<name>A0A4Q7VZL2_9BURK</name>
<reference evidence="5 6" key="1">
    <citation type="submission" date="2019-02" db="EMBL/GenBank/DDBJ databases">
        <title>Genomic Encyclopedia of Type Strains, Phase IV (KMG-IV): sequencing the most valuable type-strain genomes for metagenomic binning, comparative biology and taxonomic classification.</title>
        <authorList>
            <person name="Goeker M."/>
        </authorList>
    </citation>
    <scope>NUCLEOTIDE SEQUENCE [LARGE SCALE GENOMIC DNA]</scope>
    <source>
        <strain evidence="5 6">DSM 19570</strain>
    </source>
</reference>
<dbReference type="SUPFAM" id="SSF53335">
    <property type="entry name" value="S-adenosyl-L-methionine-dependent methyltransferases"/>
    <property type="match status" value="1"/>
</dbReference>
<gene>
    <name evidence="5" type="ORF">EV670_0016</name>
</gene>
<keyword evidence="6" id="KW-1185">Reference proteome</keyword>
<evidence type="ECO:0000256" key="1">
    <source>
        <dbReference type="ARBA" id="ARBA00022553"/>
    </source>
</evidence>
<dbReference type="Proteomes" id="UP000293671">
    <property type="component" value="Unassembled WGS sequence"/>
</dbReference>
<keyword evidence="4" id="KW-0949">S-adenosyl-L-methionine</keyword>
<dbReference type="InterPro" id="IPR008854">
    <property type="entry name" value="TPMT"/>
</dbReference>
<evidence type="ECO:0000256" key="2">
    <source>
        <dbReference type="ARBA" id="ARBA00022603"/>
    </source>
</evidence>
<comment type="caution">
    <text evidence="5">The sequence shown here is derived from an EMBL/GenBank/DDBJ whole genome shotgun (WGS) entry which is preliminary data.</text>
</comment>
<dbReference type="Gene3D" id="3.40.50.150">
    <property type="entry name" value="Vaccinia Virus protein VP39"/>
    <property type="match status" value="1"/>
</dbReference>
<keyword evidence="3 5" id="KW-0808">Transferase</keyword>
<dbReference type="PROSITE" id="PS51585">
    <property type="entry name" value="SAM_MT_TPMT"/>
    <property type="match status" value="1"/>
</dbReference>
<dbReference type="PANTHER" id="PTHR32183:SF6">
    <property type="entry name" value="CYSTEINE SULFINATE DESULFINASE_CYSTEINE DESULFURASE AND RELATED ENZYMES"/>
    <property type="match status" value="1"/>
</dbReference>
<dbReference type="InterPro" id="IPR029063">
    <property type="entry name" value="SAM-dependent_MTases_sf"/>
</dbReference>
<dbReference type="AlphaFoldDB" id="A0A4Q7VZL2"/>
<keyword evidence="2 5" id="KW-0489">Methyltransferase</keyword>
<evidence type="ECO:0000313" key="6">
    <source>
        <dbReference type="Proteomes" id="UP000293671"/>
    </source>
</evidence>
<dbReference type="RefSeq" id="WP_130429793.1">
    <property type="nucleotide sequence ID" value="NZ_SHKP01000004.1"/>
</dbReference>
<dbReference type="CDD" id="cd02440">
    <property type="entry name" value="AdoMet_MTases"/>
    <property type="match status" value="1"/>
</dbReference>
<organism evidence="5 6">
    <name type="scientific">Rivibacter subsaxonicus</name>
    <dbReference type="NCBI Taxonomy" id="457575"/>
    <lineage>
        <taxon>Bacteria</taxon>
        <taxon>Pseudomonadati</taxon>
        <taxon>Pseudomonadota</taxon>
        <taxon>Betaproteobacteria</taxon>
        <taxon>Burkholderiales</taxon>
        <taxon>Rivibacter</taxon>
    </lineage>
</organism>
<dbReference type="GO" id="GO:0032259">
    <property type="term" value="P:methylation"/>
    <property type="evidence" value="ECO:0007669"/>
    <property type="project" value="UniProtKB-KW"/>
</dbReference>
<dbReference type="PANTHER" id="PTHR32183">
    <property type="match status" value="1"/>
</dbReference>
<dbReference type="OrthoDB" id="9782855at2"/>
<keyword evidence="1" id="KW-0597">Phosphoprotein</keyword>
<dbReference type="GO" id="GO:0008757">
    <property type="term" value="F:S-adenosylmethionine-dependent methyltransferase activity"/>
    <property type="evidence" value="ECO:0007669"/>
    <property type="project" value="InterPro"/>
</dbReference>
<proteinExistence type="predicted"/>